<dbReference type="PANTHER" id="PTHR30537:SF5">
    <property type="entry name" value="HTH-TYPE TRANSCRIPTIONAL ACTIVATOR TTDR-RELATED"/>
    <property type="match status" value="1"/>
</dbReference>
<dbReference type="GO" id="GO:0003700">
    <property type="term" value="F:DNA-binding transcription factor activity"/>
    <property type="evidence" value="ECO:0007669"/>
    <property type="project" value="InterPro"/>
</dbReference>
<dbReference type="FunFam" id="1.10.10.10:FF:000001">
    <property type="entry name" value="LysR family transcriptional regulator"/>
    <property type="match status" value="1"/>
</dbReference>
<sequence>MSRIQDLEAFIAIIDHGSLTAAARELGRPLQSVSRSLAALEASMGVELIRRTTRSATHTDTGLAFYQRVKPAVEEIQGARQEAANQRREPAGTLRIGAPVLFAPEFVMPVIAEYMRRFPKVQVELLISDTFVDLSASGIDVMVRIGNLPDSSLRARRLGALRRVVFGSPAYFAAHGRPIHPQELAGHQCLVRTVAERTGEWMFQIDGKARAVKVSGGFRSDAMSALYAGARLGLGLGYSPYWQVQAWIEDGSLELALEDFEPTPVPVHALWVGANPSRKVREMIELLRATLQIGDD</sequence>
<dbReference type="EMBL" id="CADIJX010000002">
    <property type="protein sequence ID" value="CAB3638527.1"/>
    <property type="molecule type" value="Genomic_DNA"/>
</dbReference>
<dbReference type="Pfam" id="PF03466">
    <property type="entry name" value="LysR_substrate"/>
    <property type="match status" value="1"/>
</dbReference>
<accession>A0A6S6YX40</accession>
<evidence type="ECO:0000259" key="5">
    <source>
        <dbReference type="PROSITE" id="PS50931"/>
    </source>
</evidence>
<comment type="similarity">
    <text evidence="1">Belongs to the LysR transcriptional regulatory family.</text>
</comment>
<dbReference type="PROSITE" id="PS50931">
    <property type="entry name" value="HTH_LYSR"/>
    <property type="match status" value="1"/>
</dbReference>
<keyword evidence="3" id="KW-0238">DNA-binding</keyword>
<dbReference type="RefSeq" id="WP_175174205.1">
    <property type="nucleotide sequence ID" value="NZ_CADIJX010000002.1"/>
</dbReference>
<protein>
    <submittedName>
        <fullName evidence="6">HTH-type transcriptional regulator DmlR</fullName>
    </submittedName>
</protein>
<keyword evidence="2" id="KW-0805">Transcription regulation</keyword>
<evidence type="ECO:0000256" key="2">
    <source>
        <dbReference type="ARBA" id="ARBA00023015"/>
    </source>
</evidence>
<reference evidence="6 7" key="1">
    <citation type="submission" date="2020-04" db="EMBL/GenBank/DDBJ databases">
        <authorList>
            <person name="De Canck E."/>
        </authorList>
    </citation>
    <scope>NUCLEOTIDE SEQUENCE [LARGE SCALE GENOMIC DNA]</scope>
    <source>
        <strain evidence="6 7">LMG 3431</strain>
    </source>
</reference>
<feature type="domain" description="HTH lysR-type" evidence="5">
    <location>
        <begin position="1"/>
        <end position="59"/>
    </location>
</feature>
<dbReference type="InterPro" id="IPR036388">
    <property type="entry name" value="WH-like_DNA-bd_sf"/>
</dbReference>
<dbReference type="InterPro" id="IPR005119">
    <property type="entry name" value="LysR_subst-bd"/>
</dbReference>
<dbReference type="Gene3D" id="3.40.190.290">
    <property type="match status" value="1"/>
</dbReference>
<proteinExistence type="inferred from homology"/>
<evidence type="ECO:0000256" key="1">
    <source>
        <dbReference type="ARBA" id="ARBA00009437"/>
    </source>
</evidence>
<keyword evidence="4" id="KW-0804">Transcription</keyword>
<dbReference type="Pfam" id="PF00126">
    <property type="entry name" value="HTH_1"/>
    <property type="match status" value="1"/>
</dbReference>
<dbReference type="AlphaFoldDB" id="A0A6S6YX40"/>
<dbReference type="Gene3D" id="1.10.10.10">
    <property type="entry name" value="Winged helix-like DNA-binding domain superfamily/Winged helix DNA-binding domain"/>
    <property type="match status" value="1"/>
</dbReference>
<dbReference type="SUPFAM" id="SSF53850">
    <property type="entry name" value="Periplasmic binding protein-like II"/>
    <property type="match status" value="1"/>
</dbReference>
<name>A0A6S6YX40_9BURK</name>
<dbReference type="Proteomes" id="UP000494108">
    <property type="component" value="Unassembled WGS sequence"/>
</dbReference>
<dbReference type="InterPro" id="IPR036390">
    <property type="entry name" value="WH_DNA-bd_sf"/>
</dbReference>
<dbReference type="SUPFAM" id="SSF46785">
    <property type="entry name" value="Winged helix' DNA-binding domain"/>
    <property type="match status" value="1"/>
</dbReference>
<gene>
    <name evidence="6" type="primary">dmlR_16</name>
    <name evidence="6" type="ORF">LMG3431_01888</name>
</gene>
<dbReference type="GO" id="GO:0043565">
    <property type="term" value="F:sequence-specific DNA binding"/>
    <property type="evidence" value="ECO:0007669"/>
    <property type="project" value="TreeGrafter"/>
</dbReference>
<evidence type="ECO:0000313" key="6">
    <source>
        <dbReference type="EMBL" id="CAB3638527.1"/>
    </source>
</evidence>
<evidence type="ECO:0000313" key="7">
    <source>
        <dbReference type="Proteomes" id="UP000494108"/>
    </source>
</evidence>
<organism evidence="6 7">
    <name type="scientific">Achromobacter pestifer</name>
    <dbReference type="NCBI Taxonomy" id="1353889"/>
    <lineage>
        <taxon>Bacteria</taxon>
        <taxon>Pseudomonadati</taxon>
        <taxon>Pseudomonadota</taxon>
        <taxon>Betaproteobacteria</taxon>
        <taxon>Burkholderiales</taxon>
        <taxon>Alcaligenaceae</taxon>
        <taxon>Achromobacter</taxon>
    </lineage>
</organism>
<keyword evidence="7" id="KW-1185">Reference proteome</keyword>
<evidence type="ECO:0000256" key="3">
    <source>
        <dbReference type="ARBA" id="ARBA00023125"/>
    </source>
</evidence>
<dbReference type="InterPro" id="IPR058163">
    <property type="entry name" value="LysR-type_TF_proteobact-type"/>
</dbReference>
<dbReference type="GO" id="GO:0006351">
    <property type="term" value="P:DNA-templated transcription"/>
    <property type="evidence" value="ECO:0007669"/>
    <property type="project" value="TreeGrafter"/>
</dbReference>
<dbReference type="CDD" id="cd08422">
    <property type="entry name" value="PBP2_CrgA_like"/>
    <property type="match status" value="1"/>
</dbReference>
<evidence type="ECO:0000256" key="4">
    <source>
        <dbReference type="ARBA" id="ARBA00023163"/>
    </source>
</evidence>
<dbReference type="InterPro" id="IPR000847">
    <property type="entry name" value="LysR_HTH_N"/>
</dbReference>
<dbReference type="PANTHER" id="PTHR30537">
    <property type="entry name" value="HTH-TYPE TRANSCRIPTIONAL REGULATOR"/>
    <property type="match status" value="1"/>
</dbReference>